<feature type="region of interest" description="Disordered" evidence="5">
    <location>
        <begin position="224"/>
        <end position="259"/>
    </location>
</feature>
<dbReference type="InterPro" id="IPR008921">
    <property type="entry name" value="DNA_pol3_clamp-load_cplx_C"/>
</dbReference>
<name>A0A3B1E5H2_9ZZZZ</name>
<dbReference type="CDD" id="cd00009">
    <property type="entry name" value="AAA"/>
    <property type="match status" value="1"/>
</dbReference>
<dbReference type="GO" id="GO:0000731">
    <property type="term" value="P:DNA synthesis involved in DNA repair"/>
    <property type="evidence" value="ECO:0007669"/>
    <property type="project" value="TreeGrafter"/>
</dbReference>
<evidence type="ECO:0000259" key="6">
    <source>
        <dbReference type="SMART" id="SM00382"/>
    </source>
</evidence>
<accession>A0A3B1E5H2</accession>
<feature type="domain" description="AAA+ ATPase" evidence="6">
    <location>
        <begin position="52"/>
        <end position="168"/>
    </location>
</feature>
<evidence type="ECO:0000256" key="2">
    <source>
        <dbReference type="ARBA" id="ARBA00022705"/>
    </source>
</evidence>
<sequence length="497" mass="54571">MSDLWAGRREAARRTAEPLAVRMRPRTLAELVGQEHILGEGKLLRRMLDAETITSLILHGPPGTGKTTLAGLIAHHTRRHFEHENAAGVGVKRIREIVEEATRRLELEGKRTILFLDEIHRFTRAQQDVLLADVERGIITLIGATTENPLFYCNSALVSRSTLFRLEPLSEAEIITVLRRAIEDKERGYGSLDVRATDEALEVWAIKSDGDARRALNALEVAVLSSHDHPRPPTDRAPRASEGLADATDPATAPTPRVREGLNRGAAPLIIDRATAEDSIQQKAAVYDGTGDEHYDAISAMIKSVRGSDPDAAVYWIARMLEAGEDPRFIARRLAILASEDIGNADPRGIMVAEAAWSLAERVGMPEARITLAQCATYLALAPKSNAAYMAIEAALKDVREGRTVAVPLHLRDANSSPIGEGVKMRDRQGEKYAYSHTSEHRVDGLPVTGQDYLGVKVRYYQPIDAGAERAMGERLEKVRRLRAKLTGETPAPLEDG</sequence>
<dbReference type="Gene3D" id="1.20.272.10">
    <property type="match status" value="1"/>
</dbReference>
<dbReference type="GO" id="GO:0006261">
    <property type="term" value="P:DNA-templated DNA replication"/>
    <property type="evidence" value="ECO:0007669"/>
    <property type="project" value="TreeGrafter"/>
</dbReference>
<keyword evidence="2" id="KW-0235">DNA replication</keyword>
<dbReference type="InterPro" id="IPR003959">
    <property type="entry name" value="ATPase_AAA_core"/>
</dbReference>
<keyword evidence="4" id="KW-0067">ATP-binding</keyword>
<dbReference type="PANTHER" id="PTHR13779">
    <property type="entry name" value="WERNER HELICASE-INTERACTING PROTEIN 1 FAMILY MEMBER"/>
    <property type="match status" value="1"/>
</dbReference>
<dbReference type="GO" id="GO:0016887">
    <property type="term" value="F:ATP hydrolysis activity"/>
    <property type="evidence" value="ECO:0007669"/>
    <property type="project" value="InterPro"/>
</dbReference>
<evidence type="ECO:0000256" key="3">
    <source>
        <dbReference type="ARBA" id="ARBA00022741"/>
    </source>
</evidence>
<dbReference type="Pfam" id="PF00004">
    <property type="entry name" value="AAA"/>
    <property type="match status" value="1"/>
</dbReference>
<dbReference type="Pfam" id="PF16193">
    <property type="entry name" value="AAA_assoc_2"/>
    <property type="match status" value="1"/>
</dbReference>
<proteinExistence type="inferred from homology"/>
<evidence type="ECO:0000256" key="1">
    <source>
        <dbReference type="ARBA" id="ARBA00008959"/>
    </source>
</evidence>
<reference evidence="7" key="1">
    <citation type="submission" date="2018-06" db="EMBL/GenBank/DDBJ databases">
        <authorList>
            <person name="Zhirakovskaya E."/>
        </authorList>
    </citation>
    <scope>NUCLEOTIDE SEQUENCE</scope>
</reference>
<evidence type="ECO:0000256" key="5">
    <source>
        <dbReference type="SAM" id="MobiDB-lite"/>
    </source>
</evidence>
<feature type="compositionally biased region" description="Basic and acidic residues" evidence="5">
    <location>
        <begin position="226"/>
        <end position="239"/>
    </location>
</feature>
<dbReference type="FunFam" id="3.40.50.300:FF:000137">
    <property type="entry name" value="Replication-associated recombination protein A"/>
    <property type="match status" value="1"/>
</dbReference>
<dbReference type="InterPro" id="IPR032423">
    <property type="entry name" value="AAA_assoc_2"/>
</dbReference>
<dbReference type="AlphaFoldDB" id="A0A3B1E5H2"/>
<comment type="similarity">
    <text evidence="1">Belongs to the AAA ATPase family. RarA/MGS1/WRNIP1 subfamily.</text>
</comment>
<dbReference type="SUPFAM" id="SSF52540">
    <property type="entry name" value="P-loop containing nucleoside triphosphate hydrolases"/>
    <property type="match status" value="1"/>
</dbReference>
<evidence type="ECO:0000313" key="7">
    <source>
        <dbReference type="EMBL" id="VAX41375.1"/>
    </source>
</evidence>
<dbReference type="InterPro" id="IPR003593">
    <property type="entry name" value="AAA+_ATPase"/>
</dbReference>
<dbReference type="FunFam" id="1.20.272.10:FF:000001">
    <property type="entry name" value="Putative AAA family ATPase"/>
    <property type="match status" value="1"/>
</dbReference>
<dbReference type="Pfam" id="PF12002">
    <property type="entry name" value="MgsA_C"/>
    <property type="match status" value="1"/>
</dbReference>
<dbReference type="CDD" id="cd18139">
    <property type="entry name" value="HLD_clamp_RarA"/>
    <property type="match status" value="1"/>
</dbReference>
<dbReference type="SUPFAM" id="SSF48019">
    <property type="entry name" value="post-AAA+ oligomerization domain-like"/>
    <property type="match status" value="1"/>
</dbReference>
<dbReference type="EMBL" id="UOGK01000531">
    <property type="protein sequence ID" value="VAX41375.1"/>
    <property type="molecule type" value="Genomic_DNA"/>
</dbReference>
<dbReference type="GO" id="GO:0005524">
    <property type="term" value="F:ATP binding"/>
    <property type="evidence" value="ECO:0007669"/>
    <property type="project" value="UniProtKB-KW"/>
</dbReference>
<dbReference type="InterPro" id="IPR021886">
    <property type="entry name" value="MgsA_C"/>
</dbReference>
<keyword evidence="3" id="KW-0547">Nucleotide-binding</keyword>
<dbReference type="InterPro" id="IPR051314">
    <property type="entry name" value="AAA_ATPase_RarA/MGS1/WRNIP1"/>
</dbReference>
<dbReference type="Gene3D" id="3.40.50.300">
    <property type="entry name" value="P-loop containing nucleotide triphosphate hydrolases"/>
    <property type="match status" value="1"/>
</dbReference>
<dbReference type="GO" id="GO:0017116">
    <property type="term" value="F:single-stranded DNA helicase activity"/>
    <property type="evidence" value="ECO:0007669"/>
    <property type="project" value="TreeGrafter"/>
</dbReference>
<dbReference type="SMART" id="SM00382">
    <property type="entry name" value="AAA"/>
    <property type="match status" value="1"/>
</dbReference>
<dbReference type="FunFam" id="1.10.8.60:FF:000029">
    <property type="entry name" value="Replication-associated recombination protein A"/>
    <property type="match status" value="1"/>
</dbReference>
<dbReference type="PANTHER" id="PTHR13779:SF7">
    <property type="entry name" value="ATPASE WRNIP1"/>
    <property type="match status" value="1"/>
</dbReference>
<dbReference type="GO" id="GO:0008047">
    <property type="term" value="F:enzyme activator activity"/>
    <property type="evidence" value="ECO:0007669"/>
    <property type="project" value="TreeGrafter"/>
</dbReference>
<evidence type="ECO:0000256" key="4">
    <source>
        <dbReference type="ARBA" id="ARBA00022840"/>
    </source>
</evidence>
<organism evidence="7">
    <name type="scientific">hydrothermal vent metagenome</name>
    <dbReference type="NCBI Taxonomy" id="652676"/>
    <lineage>
        <taxon>unclassified sequences</taxon>
        <taxon>metagenomes</taxon>
        <taxon>ecological metagenomes</taxon>
    </lineage>
</organism>
<dbReference type="Gene3D" id="1.10.8.60">
    <property type="match status" value="1"/>
</dbReference>
<dbReference type="Gene3D" id="1.10.3710.10">
    <property type="entry name" value="DNA polymerase III clamp loader subunits, C-terminal domain"/>
    <property type="match status" value="1"/>
</dbReference>
<dbReference type="GO" id="GO:0003677">
    <property type="term" value="F:DNA binding"/>
    <property type="evidence" value="ECO:0007669"/>
    <property type="project" value="InterPro"/>
</dbReference>
<feature type="compositionally biased region" description="Low complexity" evidence="5">
    <location>
        <begin position="245"/>
        <end position="256"/>
    </location>
</feature>
<dbReference type="InterPro" id="IPR027417">
    <property type="entry name" value="P-loop_NTPase"/>
</dbReference>
<gene>
    <name evidence="7" type="ORF">MNBD_PLANCTO03-1071</name>
</gene>
<protein>
    <submittedName>
        <fullName evidence="7">Replication-associated recombination protein RarA</fullName>
    </submittedName>
</protein>